<keyword evidence="3" id="KW-0418">Kinase</keyword>
<proteinExistence type="predicted"/>
<dbReference type="PANTHER" id="PTHR44329:SF288">
    <property type="entry name" value="MITOGEN-ACTIVATED PROTEIN KINASE KINASE KINASE 20"/>
    <property type="match status" value="1"/>
</dbReference>
<dbReference type="PIRSF" id="PIRSF000654">
    <property type="entry name" value="Integrin-linked_kinase"/>
    <property type="match status" value="1"/>
</dbReference>
<dbReference type="SMART" id="SM00220">
    <property type="entry name" value="S_TKc"/>
    <property type="match status" value="1"/>
</dbReference>
<dbReference type="PANTHER" id="PTHR44329">
    <property type="entry name" value="SERINE/THREONINE-PROTEIN KINASE TNNI3K-RELATED"/>
    <property type="match status" value="1"/>
</dbReference>
<dbReference type="SUPFAM" id="SSF56112">
    <property type="entry name" value="Protein kinase-like (PK-like)"/>
    <property type="match status" value="1"/>
</dbReference>
<evidence type="ECO:0000259" key="5">
    <source>
        <dbReference type="PROSITE" id="PS50011"/>
    </source>
</evidence>
<evidence type="ECO:0000256" key="2">
    <source>
        <dbReference type="ARBA" id="ARBA00022741"/>
    </source>
</evidence>
<dbReference type="InterPro" id="IPR000719">
    <property type="entry name" value="Prot_kinase_dom"/>
</dbReference>
<dbReference type="Gene3D" id="1.10.510.10">
    <property type="entry name" value="Transferase(Phosphotransferase) domain 1"/>
    <property type="match status" value="1"/>
</dbReference>
<accession>A0AAD2G1N3</accession>
<dbReference type="InterPro" id="IPR011009">
    <property type="entry name" value="Kinase-like_dom_sf"/>
</dbReference>
<evidence type="ECO:0000256" key="4">
    <source>
        <dbReference type="ARBA" id="ARBA00022840"/>
    </source>
</evidence>
<comment type="caution">
    <text evidence="7">The sequence shown here is derived from an EMBL/GenBank/DDBJ whole genome shotgun (WGS) entry which is preliminary data.</text>
</comment>
<dbReference type="PROSITE" id="PS50011">
    <property type="entry name" value="PROTEIN_KINASE_DOM"/>
    <property type="match status" value="1"/>
</dbReference>
<keyword evidence="8" id="KW-1185">Reference proteome</keyword>
<name>A0AAD2G1N3_9STRA</name>
<keyword evidence="4" id="KW-0067">ATP-binding</keyword>
<organism evidence="7 8">
    <name type="scientific">Cylindrotheca closterium</name>
    <dbReference type="NCBI Taxonomy" id="2856"/>
    <lineage>
        <taxon>Eukaryota</taxon>
        <taxon>Sar</taxon>
        <taxon>Stramenopiles</taxon>
        <taxon>Ochrophyta</taxon>
        <taxon>Bacillariophyta</taxon>
        <taxon>Bacillariophyceae</taxon>
        <taxon>Bacillariophycidae</taxon>
        <taxon>Bacillariales</taxon>
        <taxon>Bacillariaceae</taxon>
        <taxon>Cylindrotheca</taxon>
    </lineage>
</organism>
<gene>
    <name evidence="6" type="ORF">CYCCA115_LOCUS18219</name>
    <name evidence="7" type="ORF">CYCCA115_LOCUS18220</name>
</gene>
<keyword evidence="1" id="KW-0808">Transferase</keyword>
<sequence>MQLAMKRLDEGNIESTEQFYRAATDLIMEAHYLSKLDHPNIIKIRGVSSTPFSASFGEDGDGYFITMDVMQDTLRDRIPKWYDAKSSFDNKKKGLKNRLSGKRKKLNVESMYGRIETAAVGIAEAMKYMHEQDIVLRDLKPANVGFHAETGKVCLLDFGFARELSLCSDGEICGTPRYMAPEVLIGEGYSLKTDVYSFGIMLHEIASLEHSWRPRKRSISSHAELLTACDTLPKPSTEIIPCRNTALLIEDCISDDAESRPTFDVICMTLNEILSSAVKSKDHHLGDISALKSQIGAIGASDTCSCCTSPESSLSDDEFDGNEVFNNSAEW</sequence>
<dbReference type="InterPro" id="IPR051681">
    <property type="entry name" value="Ser/Thr_Kinases-Pseudokinases"/>
</dbReference>
<dbReference type="EMBL" id="CAKOGP040002025">
    <property type="protein sequence ID" value="CAJ1959801.1"/>
    <property type="molecule type" value="Genomic_DNA"/>
</dbReference>
<evidence type="ECO:0000313" key="7">
    <source>
        <dbReference type="EMBL" id="CAJ1959801.1"/>
    </source>
</evidence>
<dbReference type="Pfam" id="PF00069">
    <property type="entry name" value="Pkinase"/>
    <property type="match status" value="1"/>
</dbReference>
<dbReference type="EMBL" id="CAKOGP040002025">
    <property type="protein sequence ID" value="CAJ1959800.1"/>
    <property type="molecule type" value="Genomic_DNA"/>
</dbReference>
<dbReference type="Gene3D" id="3.30.200.20">
    <property type="entry name" value="Phosphorylase Kinase, domain 1"/>
    <property type="match status" value="1"/>
</dbReference>
<evidence type="ECO:0000256" key="1">
    <source>
        <dbReference type="ARBA" id="ARBA00022679"/>
    </source>
</evidence>
<evidence type="ECO:0000313" key="6">
    <source>
        <dbReference type="EMBL" id="CAJ1959800.1"/>
    </source>
</evidence>
<evidence type="ECO:0000256" key="3">
    <source>
        <dbReference type="ARBA" id="ARBA00022777"/>
    </source>
</evidence>
<evidence type="ECO:0000313" key="8">
    <source>
        <dbReference type="Proteomes" id="UP001295423"/>
    </source>
</evidence>
<reference evidence="7" key="1">
    <citation type="submission" date="2023-08" db="EMBL/GenBank/DDBJ databases">
        <authorList>
            <person name="Audoor S."/>
            <person name="Bilcke G."/>
        </authorList>
    </citation>
    <scope>NUCLEOTIDE SEQUENCE</scope>
</reference>
<protein>
    <recommendedName>
        <fullName evidence="5">Protein kinase domain-containing protein</fullName>
    </recommendedName>
</protein>
<dbReference type="Proteomes" id="UP001295423">
    <property type="component" value="Unassembled WGS sequence"/>
</dbReference>
<feature type="domain" description="Protein kinase" evidence="5">
    <location>
        <begin position="1"/>
        <end position="274"/>
    </location>
</feature>
<dbReference type="GO" id="GO:0004674">
    <property type="term" value="F:protein serine/threonine kinase activity"/>
    <property type="evidence" value="ECO:0007669"/>
    <property type="project" value="TreeGrafter"/>
</dbReference>
<dbReference type="AlphaFoldDB" id="A0AAD2G1N3"/>
<dbReference type="GO" id="GO:0005524">
    <property type="term" value="F:ATP binding"/>
    <property type="evidence" value="ECO:0007669"/>
    <property type="project" value="UniProtKB-KW"/>
</dbReference>
<keyword evidence="2" id="KW-0547">Nucleotide-binding</keyword>